<feature type="region of interest" description="Disordered" evidence="4">
    <location>
        <begin position="1329"/>
        <end position="1456"/>
    </location>
</feature>
<dbReference type="PANTHER" id="PTHR21712">
    <property type="entry name" value="PRE-RRNA-PROCESSING PROTEIN FHL1"/>
    <property type="match status" value="1"/>
</dbReference>
<dbReference type="Pfam" id="PF00498">
    <property type="entry name" value="FHA"/>
    <property type="match status" value="1"/>
</dbReference>
<feature type="compositionally biased region" description="Pro residues" evidence="4">
    <location>
        <begin position="763"/>
        <end position="779"/>
    </location>
</feature>
<organism evidence="7 8">
    <name type="scientific">Kwoniella shandongensis</name>
    <dbReference type="NCBI Taxonomy" id="1734106"/>
    <lineage>
        <taxon>Eukaryota</taxon>
        <taxon>Fungi</taxon>
        <taxon>Dikarya</taxon>
        <taxon>Basidiomycota</taxon>
        <taxon>Agaricomycotina</taxon>
        <taxon>Tremellomycetes</taxon>
        <taxon>Tremellales</taxon>
        <taxon>Cryptococcaceae</taxon>
        <taxon>Kwoniella</taxon>
    </lineage>
</organism>
<protein>
    <recommendedName>
        <fullName evidence="9">Fork-head domain-containing protein</fullName>
    </recommendedName>
</protein>
<evidence type="ECO:0000259" key="5">
    <source>
        <dbReference type="PROSITE" id="PS50006"/>
    </source>
</evidence>
<feature type="compositionally biased region" description="Basic and acidic residues" evidence="4">
    <location>
        <begin position="569"/>
        <end position="587"/>
    </location>
</feature>
<dbReference type="GeneID" id="43586905"/>
<dbReference type="PANTHER" id="PTHR21712:SF29">
    <property type="entry name" value="PRE-RRNA-PROCESSING PROTEIN FHL1"/>
    <property type="match status" value="1"/>
</dbReference>
<feature type="compositionally biased region" description="Low complexity" evidence="4">
    <location>
        <begin position="1204"/>
        <end position="1215"/>
    </location>
</feature>
<evidence type="ECO:0000256" key="3">
    <source>
        <dbReference type="PROSITE-ProRule" id="PRU00089"/>
    </source>
</evidence>
<reference evidence="7" key="2">
    <citation type="submission" date="2024-01" db="EMBL/GenBank/DDBJ databases">
        <title>Comparative genomics of Cryptococcus and Kwoniella reveals pathogenesis evolution and contrasting modes of karyotype evolution via chromosome fusion or intercentromeric recombination.</title>
        <authorList>
            <person name="Coelho M.A."/>
            <person name="David-Palma M."/>
            <person name="Shea T."/>
            <person name="Bowers K."/>
            <person name="McGinley-Smith S."/>
            <person name="Mohammad A.W."/>
            <person name="Gnirke A."/>
            <person name="Yurkov A.M."/>
            <person name="Nowrousian M."/>
            <person name="Sun S."/>
            <person name="Cuomo C.A."/>
            <person name="Heitman J."/>
        </authorList>
    </citation>
    <scope>NUCLEOTIDE SEQUENCE</scope>
    <source>
        <strain evidence="7">CBS 12478</strain>
    </source>
</reference>
<feature type="compositionally biased region" description="Low complexity" evidence="4">
    <location>
        <begin position="847"/>
        <end position="860"/>
    </location>
</feature>
<dbReference type="Pfam" id="PF00250">
    <property type="entry name" value="Forkhead"/>
    <property type="match status" value="1"/>
</dbReference>
<feature type="compositionally biased region" description="Pro residues" evidence="4">
    <location>
        <begin position="275"/>
        <end position="285"/>
    </location>
</feature>
<proteinExistence type="predicted"/>
<dbReference type="InterPro" id="IPR030456">
    <property type="entry name" value="TF_fork_head_CS_2"/>
</dbReference>
<dbReference type="InterPro" id="IPR001766">
    <property type="entry name" value="Fork_head_dom"/>
</dbReference>
<feature type="compositionally biased region" description="Low complexity" evidence="4">
    <location>
        <begin position="1353"/>
        <end position="1412"/>
    </location>
</feature>
<feature type="region of interest" description="Disordered" evidence="4">
    <location>
        <begin position="1204"/>
        <end position="1261"/>
    </location>
</feature>
<feature type="compositionally biased region" description="Basic residues" evidence="4">
    <location>
        <begin position="1"/>
        <end position="12"/>
    </location>
</feature>
<dbReference type="SUPFAM" id="SSF49879">
    <property type="entry name" value="SMAD/FHA domain"/>
    <property type="match status" value="1"/>
</dbReference>
<feature type="compositionally biased region" description="Pro residues" evidence="4">
    <location>
        <begin position="1045"/>
        <end position="1062"/>
    </location>
</feature>
<dbReference type="RefSeq" id="XP_031863126.2">
    <property type="nucleotide sequence ID" value="XM_032002787.2"/>
</dbReference>
<feature type="domain" description="Fork-head" evidence="6">
    <location>
        <begin position="911"/>
        <end position="1008"/>
    </location>
</feature>
<accession>A0AAJ8LH41</accession>
<feature type="compositionally biased region" description="Low complexity" evidence="4">
    <location>
        <begin position="1331"/>
        <end position="1346"/>
    </location>
</feature>
<feature type="compositionally biased region" description="Pro residues" evidence="4">
    <location>
        <begin position="830"/>
        <end position="839"/>
    </location>
</feature>
<evidence type="ECO:0000313" key="7">
    <source>
        <dbReference type="EMBL" id="WWD16704.1"/>
    </source>
</evidence>
<dbReference type="GO" id="GO:0003700">
    <property type="term" value="F:DNA-binding transcription factor activity"/>
    <property type="evidence" value="ECO:0007669"/>
    <property type="project" value="InterPro"/>
</dbReference>
<feature type="region of interest" description="Disordered" evidence="4">
    <location>
        <begin position="1"/>
        <end position="45"/>
    </location>
</feature>
<feature type="compositionally biased region" description="Low complexity" evidence="4">
    <location>
        <begin position="780"/>
        <end position="793"/>
    </location>
</feature>
<keyword evidence="8" id="KW-1185">Reference proteome</keyword>
<feature type="region of interest" description="Disordered" evidence="4">
    <location>
        <begin position="88"/>
        <end position="110"/>
    </location>
</feature>
<dbReference type="EMBL" id="CP144052">
    <property type="protein sequence ID" value="WWD16704.1"/>
    <property type="molecule type" value="Genomic_DNA"/>
</dbReference>
<dbReference type="GO" id="GO:0005634">
    <property type="term" value="C:nucleus"/>
    <property type="evidence" value="ECO:0007669"/>
    <property type="project" value="UniProtKB-SubCell"/>
</dbReference>
<dbReference type="PROSITE" id="PS00658">
    <property type="entry name" value="FORK_HEAD_2"/>
    <property type="match status" value="1"/>
</dbReference>
<dbReference type="SUPFAM" id="SSF46785">
    <property type="entry name" value="Winged helix' DNA-binding domain"/>
    <property type="match status" value="1"/>
</dbReference>
<feature type="compositionally biased region" description="Gly residues" evidence="4">
    <location>
        <begin position="21"/>
        <end position="31"/>
    </location>
</feature>
<dbReference type="Gene3D" id="1.10.10.10">
    <property type="entry name" value="Winged helix-like DNA-binding domain superfamily/Winged helix DNA-binding domain"/>
    <property type="match status" value="1"/>
</dbReference>
<feature type="region of interest" description="Disordered" evidence="4">
    <location>
        <begin position="705"/>
        <end position="863"/>
    </location>
</feature>
<dbReference type="GO" id="GO:0060962">
    <property type="term" value="P:regulation of ribosomal protein gene transcription by RNA polymerase II"/>
    <property type="evidence" value="ECO:0007669"/>
    <property type="project" value="InterPro"/>
</dbReference>
<feature type="compositionally biased region" description="Pro residues" evidence="4">
    <location>
        <begin position="794"/>
        <end position="809"/>
    </location>
</feature>
<feature type="region of interest" description="Disordered" evidence="4">
    <location>
        <begin position="976"/>
        <end position="1082"/>
    </location>
</feature>
<feature type="compositionally biased region" description="Pro residues" evidence="4">
    <location>
        <begin position="734"/>
        <end position="754"/>
    </location>
</feature>
<evidence type="ECO:0000256" key="2">
    <source>
        <dbReference type="ARBA" id="ARBA00023242"/>
    </source>
</evidence>
<dbReference type="InterPro" id="IPR036390">
    <property type="entry name" value="WH_DNA-bd_sf"/>
</dbReference>
<evidence type="ECO:0000313" key="8">
    <source>
        <dbReference type="Proteomes" id="UP000322225"/>
    </source>
</evidence>
<evidence type="ECO:0000256" key="4">
    <source>
        <dbReference type="SAM" id="MobiDB-lite"/>
    </source>
</evidence>
<feature type="DNA-binding region" description="Fork-head" evidence="3">
    <location>
        <begin position="911"/>
        <end position="1008"/>
    </location>
</feature>
<dbReference type="CDD" id="cd00059">
    <property type="entry name" value="FH_FOX"/>
    <property type="match status" value="1"/>
</dbReference>
<evidence type="ECO:0008006" key="9">
    <source>
        <dbReference type="Google" id="ProtNLM"/>
    </source>
</evidence>
<dbReference type="InterPro" id="IPR008984">
    <property type="entry name" value="SMAD_FHA_dom_sf"/>
</dbReference>
<feature type="compositionally biased region" description="Basic and acidic residues" evidence="4">
    <location>
        <begin position="485"/>
        <end position="504"/>
    </location>
</feature>
<dbReference type="PROSITE" id="PS50006">
    <property type="entry name" value="FHA_DOMAIN"/>
    <property type="match status" value="1"/>
</dbReference>
<feature type="compositionally biased region" description="Pro residues" evidence="4">
    <location>
        <begin position="711"/>
        <end position="727"/>
    </location>
</feature>
<dbReference type="InterPro" id="IPR036388">
    <property type="entry name" value="WH-like_DNA-bd_sf"/>
</dbReference>
<name>A0AAJ8LH41_9TREE</name>
<feature type="compositionally biased region" description="Basic and acidic residues" evidence="4">
    <location>
        <begin position="998"/>
        <end position="1038"/>
    </location>
</feature>
<feature type="compositionally biased region" description="Low complexity" evidence="4">
    <location>
        <begin position="606"/>
        <end position="630"/>
    </location>
</feature>
<reference evidence="7" key="1">
    <citation type="submission" date="2017-08" db="EMBL/GenBank/DDBJ databases">
        <authorList>
            <person name="Cuomo C."/>
            <person name="Billmyre B."/>
            <person name="Heitman J."/>
        </authorList>
    </citation>
    <scope>NUCLEOTIDE SEQUENCE</scope>
    <source>
        <strain evidence="7">CBS 12478</strain>
    </source>
</reference>
<feature type="domain" description="FHA" evidence="5">
    <location>
        <begin position="292"/>
        <end position="337"/>
    </location>
</feature>
<dbReference type="GO" id="GO:0043565">
    <property type="term" value="F:sequence-specific DNA binding"/>
    <property type="evidence" value="ECO:0007669"/>
    <property type="project" value="InterPro"/>
</dbReference>
<dbReference type="PRINTS" id="PR00053">
    <property type="entry name" value="FORKHEAD"/>
</dbReference>
<comment type="subcellular location">
    <subcellularLocation>
        <location evidence="3">Nucleus</location>
    </subcellularLocation>
</comment>
<keyword evidence="1 3" id="KW-0238">DNA-binding</keyword>
<dbReference type="InterPro" id="IPR045178">
    <property type="entry name" value="Fhl1/FHA1"/>
</dbReference>
<evidence type="ECO:0000256" key="1">
    <source>
        <dbReference type="ARBA" id="ARBA00023125"/>
    </source>
</evidence>
<dbReference type="Gene3D" id="2.60.200.20">
    <property type="match status" value="1"/>
</dbReference>
<dbReference type="SMART" id="SM00339">
    <property type="entry name" value="FH"/>
    <property type="match status" value="1"/>
</dbReference>
<dbReference type="KEGG" id="ksn:43586905"/>
<gene>
    <name evidence="7" type="ORF">CI109_101135</name>
</gene>
<feature type="region of interest" description="Disordered" evidence="4">
    <location>
        <begin position="448"/>
        <end position="692"/>
    </location>
</feature>
<feature type="compositionally biased region" description="Acidic residues" evidence="4">
    <location>
        <begin position="448"/>
        <end position="466"/>
    </location>
</feature>
<evidence type="ECO:0000259" key="6">
    <source>
        <dbReference type="PROSITE" id="PS50039"/>
    </source>
</evidence>
<dbReference type="PROSITE" id="PS50039">
    <property type="entry name" value="FORK_HEAD_3"/>
    <property type="match status" value="1"/>
</dbReference>
<dbReference type="InterPro" id="IPR000253">
    <property type="entry name" value="FHA_dom"/>
</dbReference>
<sequence length="1456" mass="151255">MSGHHHQTHQHQHVGTSSGIGTTGGGSGGGPWQPPVPSLASLPVDRTKTEPTPAFYKLQFGDDVTGFSYYVRTLMVMIGRNCERAAPVPPPAITSPTVPTNPPLDPNQPSPPLPVPPTILHTPPLADFSTPPTAFPPVAEASQSPGVIGASAEETSLPPYMTTDALSIHHSSLTPDFDLGFDHELEPEIKEEDVGVLAELAEAVKVEESLAQLSVERDFGSQPPPLGEEGLHDIDIKPDIHVDMDMDMDMDMEMDMEGMEMEMELDMEDIDIHNIPPPPPPPPPAKSSAPVEHVDVDLGPLKSVSRNHAKIEYRADLGHFCLEIYGRNGAWVDDRYYVKGSIVPLAQGSQIQIATRIFSFVLPPSPISSPTYTHYALDGTNAEGQQFEDLPYPYNLPPAEVGYQEFYGEAGPGPASAAAMAARAPPAFNAFAAADGYGLGFEGMGENGWEDGWDSDENSDDHEEWVEERADNEGQGVQATVALEEVQKIGDAPKTKEKKQEKASKPKVKQRAAAPGGGDESELSSVSSEHEAEKPKKKKKQTKTKPSAVEETGGQSVVESAVEESGVDAAKEDGKVKAKTKSGTEPKKTKKKKIKPAEDTVEVEGESGSAAPSTTEAGAASTTTTTTTPSKKSKKAKPAAESAATGDDDVKPTVPKKDHKKKPKPAPAPAPTPATETPVKPEGPMTLAEVVQAPPPIPTLAAAMASAPALAPAPAPTPATPIRPPAPAASQPVVRPPGQPVPGVPSQQPQPGPQGQPGQPIAVRPPMPIQGGVRPPPNLQHPQPHLPGQAPHPMGHPHPHPNMPHPHPQGPQGQPHPQQAPHTPQMVRPPSQPGQPMPPNMQARSTPPASGASSPQPQAPFYCTELNETPGRAGHIIVNVPIPPSGAGPRPPPGPILGLDGKPFIGPPPLKPTATFATIIHRALQYLPRGRGTLGEVCNWVAGEWEWFRLNVDSGWQNSIRHNLSLNKAFLKVPRIPEDDPESKGSVWIIDPEEGPLFEEKQRRDAAKSASKDKNAESRREKERIRAEERAKKQREAAMEAARNPQPPIPRAIPVAPRPIARPIPQSTPSAPPAPPAPVSANAKGILQPKAKIVVVMQPITPAMRAKSVISTTDAAGNPLPFVCDGTTLVLDQQTFGHLTTDILDKLTLLGAAGAVDVLSAWVINKNKQQATKAAQAAQAKGGAPNNGIKNGVSATNGNIQRPINGGPAGGIAPRPLQPPKGVPGAPGIGVAAPNKPAVATPTPAPAPAAAAKPTVGPGGKPLPGPAPPGTSLTKVIGMIAAVANAKGDVNTVGPNASALLRYIRVVGVDIDLRVAERIWATGIVPPLPQKKAVPGGVKPGGNVNNGAGGVKPAGTPGTATPSPAPAPASVSATGTAAPASTPAPATAPSTAPSTAPTSTTAAPAPAPMTTANAGMKRKLEDGAPSAGNVIGSAGAATGPSVEQDAKKPRVEASSA</sequence>
<feature type="compositionally biased region" description="Low complexity" evidence="4">
    <location>
        <begin position="810"/>
        <end position="825"/>
    </location>
</feature>
<feature type="compositionally biased region" description="Basic and acidic residues" evidence="4">
    <location>
        <begin position="1444"/>
        <end position="1456"/>
    </location>
</feature>
<dbReference type="Proteomes" id="UP000322225">
    <property type="component" value="Chromosome 2"/>
</dbReference>
<feature type="compositionally biased region" description="Low complexity" evidence="4">
    <location>
        <begin position="1223"/>
        <end position="1256"/>
    </location>
</feature>
<feature type="region of interest" description="Disordered" evidence="4">
    <location>
        <begin position="271"/>
        <end position="291"/>
    </location>
</feature>
<keyword evidence="2 3" id="KW-0539">Nucleus</keyword>